<feature type="repeat" description="ANK" evidence="3">
    <location>
        <begin position="761"/>
        <end position="793"/>
    </location>
</feature>
<feature type="repeat" description="ANK" evidence="3">
    <location>
        <begin position="728"/>
        <end position="760"/>
    </location>
</feature>
<evidence type="ECO:0000256" key="4">
    <source>
        <dbReference type="SAM" id="MobiDB-lite"/>
    </source>
</evidence>
<feature type="repeat" description="ANK" evidence="3">
    <location>
        <begin position="408"/>
        <end position="440"/>
    </location>
</feature>
<feature type="repeat" description="ANK" evidence="3">
    <location>
        <begin position="514"/>
        <end position="546"/>
    </location>
</feature>
<dbReference type="Pfam" id="PF13637">
    <property type="entry name" value="Ank_4"/>
    <property type="match status" value="1"/>
</dbReference>
<reference evidence="5 6" key="2">
    <citation type="submission" date="2016-08" db="EMBL/GenBank/DDBJ databases">
        <title>Pervasive Adenine N6-methylation of Active Genes in Fungi.</title>
        <authorList>
            <consortium name="DOE Joint Genome Institute"/>
            <person name="Mondo S.J."/>
            <person name="Dannebaum R.O."/>
            <person name="Kuo R.C."/>
            <person name="Labutti K."/>
            <person name="Haridas S."/>
            <person name="Kuo A."/>
            <person name="Salamov A."/>
            <person name="Ahrendt S.R."/>
            <person name="Lipzen A."/>
            <person name="Sullivan W."/>
            <person name="Andreopoulos W.B."/>
            <person name="Clum A."/>
            <person name="Lindquist E."/>
            <person name="Daum C."/>
            <person name="Ramamoorthy G.K."/>
            <person name="Gryganskyi A."/>
            <person name="Culley D."/>
            <person name="Magnuson J.K."/>
            <person name="James T.Y."/>
            <person name="O'Malley M.A."/>
            <person name="Stajich J.E."/>
            <person name="Spatafora J.W."/>
            <person name="Visel A."/>
            <person name="Grigoriev I.V."/>
        </authorList>
    </citation>
    <scope>NUCLEOTIDE SEQUENCE [LARGE SCALE GENOMIC DNA]</scope>
    <source>
        <strain evidence="6">finn</strain>
    </source>
</reference>
<dbReference type="SUPFAM" id="SSF48403">
    <property type="entry name" value="Ankyrin repeat"/>
    <property type="match status" value="2"/>
</dbReference>
<feature type="repeat" description="ANK" evidence="3">
    <location>
        <begin position="613"/>
        <end position="645"/>
    </location>
</feature>
<proteinExistence type="predicted"/>
<feature type="repeat" description="ANK" evidence="3">
    <location>
        <begin position="547"/>
        <end position="579"/>
    </location>
</feature>
<reference evidence="5 6" key="1">
    <citation type="submission" date="2016-08" db="EMBL/GenBank/DDBJ databases">
        <title>Genomes of anaerobic fungi encode conserved fungal cellulosomes for biomass hydrolysis.</title>
        <authorList>
            <consortium name="DOE Joint Genome Institute"/>
            <person name="Haitjema C.H."/>
            <person name="Gilmore S.P."/>
            <person name="Henske J.K."/>
            <person name="Solomon K.V."/>
            <person name="De Groot R."/>
            <person name="Kuo A."/>
            <person name="Mondo S.J."/>
            <person name="Salamov A.A."/>
            <person name="Labutti K."/>
            <person name="Zhao Z."/>
            <person name="Chiniquy J."/>
            <person name="Barry K."/>
            <person name="Brewer H.M."/>
            <person name="Purvine S.O."/>
            <person name="Wright A.T."/>
            <person name="Boxma B."/>
            <person name="Van Alen T."/>
            <person name="Hackstein J.H."/>
            <person name="Baker S.E."/>
            <person name="Grigoriev I.V."/>
            <person name="O'Malley M.A."/>
        </authorList>
    </citation>
    <scope>NUCLEOTIDE SEQUENCE [LARGE SCALE GENOMIC DNA]</scope>
    <source>
        <strain evidence="6">finn</strain>
    </source>
</reference>
<keyword evidence="2 3" id="KW-0040">ANK repeat</keyword>
<name>A0A1Y1UVJ2_9FUNG</name>
<dbReference type="CDD" id="cd00121">
    <property type="entry name" value="MATH"/>
    <property type="match status" value="1"/>
</dbReference>
<feature type="compositionally biased region" description="Basic and acidic residues" evidence="4">
    <location>
        <begin position="50"/>
        <end position="62"/>
    </location>
</feature>
<gene>
    <name evidence="5" type="ORF">BCR36DRAFT_179714</name>
</gene>
<dbReference type="PROSITE" id="PS50297">
    <property type="entry name" value="ANK_REP_REGION"/>
    <property type="match status" value="7"/>
</dbReference>
<evidence type="ECO:0000256" key="2">
    <source>
        <dbReference type="ARBA" id="ARBA00023043"/>
    </source>
</evidence>
<evidence type="ECO:0000256" key="3">
    <source>
        <dbReference type="PROSITE-ProRule" id="PRU00023"/>
    </source>
</evidence>
<dbReference type="Gene3D" id="1.25.40.20">
    <property type="entry name" value="Ankyrin repeat-containing domain"/>
    <property type="match status" value="3"/>
</dbReference>
<dbReference type="AlphaFoldDB" id="A0A1Y1UVJ2"/>
<dbReference type="InterPro" id="IPR036770">
    <property type="entry name" value="Ankyrin_rpt-contain_sf"/>
</dbReference>
<accession>A0A1Y1UVJ2</accession>
<dbReference type="InterPro" id="IPR002110">
    <property type="entry name" value="Ankyrin_rpt"/>
</dbReference>
<organism evidence="5 6">
    <name type="scientific">Piromyces finnis</name>
    <dbReference type="NCBI Taxonomy" id="1754191"/>
    <lineage>
        <taxon>Eukaryota</taxon>
        <taxon>Fungi</taxon>
        <taxon>Fungi incertae sedis</taxon>
        <taxon>Chytridiomycota</taxon>
        <taxon>Chytridiomycota incertae sedis</taxon>
        <taxon>Neocallimastigomycetes</taxon>
        <taxon>Neocallimastigales</taxon>
        <taxon>Neocallimastigaceae</taxon>
        <taxon>Piromyces</taxon>
    </lineage>
</organism>
<evidence type="ECO:0000313" key="5">
    <source>
        <dbReference type="EMBL" id="ORX41618.1"/>
    </source>
</evidence>
<dbReference type="SMART" id="SM00248">
    <property type="entry name" value="ANK"/>
    <property type="match status" value="15"/>
</dbReference>
<evidence type="ECO:0000256" key="1">
    <source>
        <dbReference type="ARBA" id="ARBA00022737"/>
    </source>
</evidence>
<feature type="repeat" description="ANK" evidence="3">
    <location>
        <begin position="375"/>
        <end position="407"/>
    </location>
</feature>
<dbReference type="PROSITE" id="PS50088">
    <property type="entry name" value="ANK_REPEAT"/>
    <property type="match status" value="9"/>
</dbReference>
<feature type="region of interest" description="Disordered" evidence="4">
    <location>
        <begin position="118"/>
        <end position="141"/>
    </location>
</feature>
<feature type="compositionally biased region" description="Low complexity" evidence="4">
    <location>
        <begin position="125"/>
        <end position="135"/>
    </location>
</feature>
<dbReference type="InterPro" id="IPR002083">
    <property type="entry name" value="MATH/TRAF_dom"/>
</dbReference>
<dbReference type="Pfam" id="PF12796">
    <property type="entry name" value="Ank_2"/>
    <property type="match status" value="5"/>
</dbReference>
<dbReference type="OrthoDB" id="194358at2759"/>
<feature type="region of interest" description="Disordered" evidence="4">
    <location>
        <begin position="49"/>
        <end position="84"/>
    </location>
</feature>
<comment type="caution">
    <text evidence="5">The sequence shown here is derived from an EMBL/GenBank/DDBJ whole genome shotgun (WGS) entry which is preliminary data.</text>
</comment>
<dbReference type="PANTHER" id="PTHR24126">
    <property type="entry name" value="ANKYRIN REPEAT, PH AND SEC7 DOMAIN CONTAINING PROTEIN SECG-RELATED"/>
    <property type="match status" value="1"/>
</dbReference>
<dbReference type="STRING" id="1754191.A0A1Y1UVJ2"/>
<keyword evidence="1" id="KW-0677">Repeat</keyword>
<keyword evidence="6" id="KW-1185">Reference proteome</keyword>
<feature type="repeat" description="ANK" evidence="3">
    <location>
        <begin position="796"/>
        <end position="828"/>
    </location>
</feature>
<sequence>MEVRDNIVDKEKEFNKLYKFINKRGLENFISDEKLFELVQRKIIPSNKNSPERIEEHKLKDIDEQESTDLPVTDSDGPDKVNSNELVSENFNKDVLNEIINESESSGNSIENEIGESLNEDETGENLNENDSGENLNEEELSENPIELGILKELNEIDFSVFDEEDFIICQYIIGFETLYSHIFNKKIALDNSSKEDNDTILKKLNDKYLVAGNDGGASSSTAKRDIIDIMYHRNKIDKDILKKIIIIFLKKLNDKIELTSNFFVSLVEKDDVETMKTILRNLLYDESFIKELLLNGYKNKNSYSNEKYYKLLSNKLNRIEMGLNELSRNGDTPLIVACKRYSNSQRRRENTEIKKDMVKVLIEYEADANKCNNTGVTPLIFSIRNKINDIVECLVEHGADINKKDKNNDSPLHNALKYSNEPMLKYLIEHGADMDQKDNEGNPLLISVINKSSRESLVKWLIDKGINVNVVNKKGNTPLISACRLNEIKIVEYLLGTLTRDDNKVDINKENLEKDTPLIVACYENCDKIVELLVEHGADVNKVNCMGVSPLICSIEKRNENMAKYLIDNNADIEKPNNFKNTPLILAVKYNCENVVKYLIEKGVDIEKEDKAGSSPLFVSYETKRVAIMKILIKHGADINRKNGKGNTLLTSVCDPLSCGSLDSPNENLAKYLIDRGVDVNEVNAGGSTPLISACRVKNVKIVEYLLETLSRDKNRVDINKENPNMDGVTPLIMACNKQNDAIVELLLKHGADVHKTNSNGEPPLLLVHKKGDENLLKLLIRYGANVDQTDDDDNGNTLLIAAQKKKNESLVKFLIDYDADIFKENKYDYSFLNYIYKYQNKTVINHLKKHIAIPNTASNIDPFIGIPRATTSNLENSTASLYNSPFYDLLKKQHINKLKARLENRNTYEVLIGNYIEWKIKHIEPLKDPKRKLVGCSPLFLFGNDFRWRIKVERKNEETITFKINLIENCNTFVDMAFSTVTPSYFLMDELKAKAKFIQANDKIIEFDQNINFNSSENIPETIIVGIYIQHYKLDEQDRPLTKPLKKIEYHNNNLVDNKNLNIANSRYLIDRGVRTYSNYKFFIGDYIEWKIKKWNPKPGRLHCSAILKLCDYKWRFEIKESKNKYINFVSVYFRNMDLNRPVYANAVLSIRNSTIYTCQEIKPNEMLYYNECNKRFGIKYFIQNDLLKNSEDIVIGIYLCIYKKEE</sequence>
<evidence type="ECO:0000313" key="6">
    <source>
        <dbReference type="Proteomes" id="UP000193719"/>
    </source>
</evidence>
<dbReference type="PANTHER" id="PTHR24126:SF65">
    <property type="entry name" value="CHROMOSOME UNDETERMINED SCAFFOLD_20, WHOLE GENOME SHOTGUN SEQUENCE"/>
    <property type="match status" value="1"/>
</dbReference>
<dbReference type="EMBL" id="MCFH01000082">
    <property type="protein sequence ID" value="ORX41618.1"/>
    <property type="molecule type" value="Genomic_DNA"/>
</dbReference>
<feature type="repeat" description="ANK" evidence="3">
    <location>
        <begin position="580"/>
        <end position="612"/>
    </location>
</feature>
<dbReference type="Proteomes" id="UP000193719">
    <property type="component" value="Unassembled WGS sequence"/>
</dbReference>
<protein>
    <submittedName>
        <fullName evidence="5">Ankyrin</fullName>
    </submittedName>
</protein>